<dbReference type="EMBL" id="CAKKNE010000005">
    <property type="protein sequence ID" value="CAH0377968.1"/>
    <property type="molecule type" value="Genomic_DNA"/>
</dbReference>
<proteinExistence type="inferred from homology"/>
<dbReference type="OrthoDB" id="47156at2759"/>
<keyword evidence="2" id="KW-0813">Transport</keyword>
<comment type="similarity">
    <text evidence="7">Belongs to the MPDU1 (TC 2.A.43.3) family.</text>
</comment>
<organism evidence="9 10">
    <name type="scientific">Pelagomonas calceolata</name>
    <dbReference type="NCBI Taxonomy" id="35677"/>
    <lineage>
        <taxon>Eukaryota</taxon>
        <taxon>Sar</taxon>
        <taxon>Stramenopiles</taxon>
        <taxon>Ochrophyta</taxon>
        <taxon>Pelagophyceae</taxon>
        <taxon>Pelagomonadales</taxon>
        <taxon>Pelagomonadaceae</taxon>
        <taxon>Pelagomonas</taxon>
    </lineage>
</organism>
<comment type="subcellular location">
    <subcellularLocation>
        <location evidence="1">Membrane</location>
        <topology evidence="1">Multi-pass membrane protein</topology>
    </subcellularLocation>
</comment>
<evidence type="ECO:0000256" key="6">
    <source>
        <dbReference type="ARBA" id="ARBA00023136"/>
    </source>
</evidence>
<evidence type="ECO:0000256" key="2">
    <source>
        <dbReference type="ARBA" id="ARBA00022448"/>
    </source>
</evidence>
<dbReference type="GO" id="GO:0016020">
    <property type="term" value="C:membrane"/>
    <property type="evidence" value="ECO:0007669"/>
    <property type="project" value="UniProtKB-SubCell"/>
</dbReference>
<dbReference type="AlphaFoldDB" id="A0A8J2X2P6"/>
<keyword evidence="4" id="KW-0677">Repeat</keyword>
<feature type="transmembrane region" description="Helical" evidence="8">
    <location>
        <begin position="138"/>
        <end position="156"/>
    </location>
</feature>
<protein>
    <recommendedName>
        <fullName evidence="11">Mannose-P-dolichol utilization defect 1 protein homolog</fullName>
    </recommendedName>
</protein>
<gene>
    <name evidence="9" type="ORF">PECAL_5P24860</name>
</gene>
<evidence type="ECO:0000313" key="10">
    <source>
        <dbReference type="Proteomes" id="UP000789595"/>
    </source>
</evidence>
<evidence type="ECO:0008006" key="11">
    <source>
        <dbReference type="Google" id="ProtNLM"/>
    </source>
</evidence>
<dbReference type="Pfam" id="PF04193">
    <property type="entry name" value="PQ-loop"/>
    <property type="match status" value="2"/>
</dbReference>
<dbReference type="Proteomes" id="UP000789595">
    <property type="component" value="Unassembled WGS sequence"/>
</dbReference>
<keyword evidence="5 8" id="KW-1133">Transmembrane helix</keyword>
<dbReference type="InterPro" id="IPR016817">
    <property type="entry name" value="MannP-dilichol_defect-1"/>
</dbReference>
<evidence type="ECO:0000256" key="1">
    <source>
        <dbReference type="ARBA" id="ARBA00004141"/>
    </source>
</evidence>
<dbReference type="SMART" id="SM00679">
    <property type="entry name" value="CTNS"/>
    <property type="match status" value="2"/>
</dbReference>
<evidence type="ECO:0000256" key="3">
    <source>
        <dbReference type="ARBA" id="ARBA00022692"/>
    </source>
</evidence>
<comment type="caution">
    <text evidence="9">The sequence shown here is derived from an EMBL/GenBank/DDBJ whole genome shotgun (WGS) entry which is preliminary data.</text>
</comment>
<feature type="transmembrane region" description="Helical" evidence="8">
    <location>
        <begin position="108"/>
        <end position="131"/>
    </location>
</feature>
<sequence length="244" mass="25852">MIKRIALLAAAACGISMPRNMLPRRVKREETLPLHRAVAIRGGGDAQDVAARALGYCIGAGSTILFAPIVYTLATQKSADGLSLSTFTLSLCGYSCSAAYNFKKGHAISTYVESVLLAVQCAVISFVCAVLKGIAVERVLLGSIAYVGAALLLLLGSPPPRLLAVLQVWATSLLLVSLIPQLYLNYSRKEPGQYSPVTAGLSVLGNSIRIFTTLTLTKDPLLLLGFALGFSLNATLLGQIMFYT</sequence>
<keyword evidence="10" id="KW-1185">Reference proteome</keyword>
<evidence type="ECO:0000256" key="5">
    <source>
        <dbReference type="ARBA" id="ARBA00022989"/>
    </source>
</evidence>
<evidence type="ECO:0000256" key="4">
    <source>
        <dbReference type="ARBA" id="ARBA00022737"/>
    </source>
</evidence>
<evidence type="ECO:0000256" key="8">
    <source>
        <dbReference type="SAM" id="Phobius"/>
    </source>
</evidence>
<feature type="transmembrane region" description="Helical" evidence="8">
    <location>
        <begin position="52"/>
        <end position="74"/>
    </location>
</feature>
<evidence type="ECO:0000313" key="9">
    <source>
        <dbReference type="EMBL" id="CAH0377968.1"/>
    </source>
</evidence>
<reference evidence="9" key="1">
    <citation type="submission" date="2021-11" db="EMBL/GenBank/DDBJ databases">
        <authorList>
            <consortium name="Genoscope - CEA"/>
            <person name="William W."/>
        </authorList>
    </citation>
    <scope>NUCLEOTIDE SEQUENCE</scope>
</reference>
<accession>A0A8J2X2P6</accession>
<feature type="transmembrane region" description="Helical" evidence="8">
    <location>
        <begin position="162"/>
        <end position="184"/>
    </location>
</feature>
<dbReference type="InterPro" id="IPR006603">
    <property type="entry name" value="PQ-loop_rpt"/>
</dbReference>
<keyword evidence="6 8" id="KW-0472">Membrane</keyword>
<dbReference type="PANTHER" id="PTHR12226">
    <property type="entry name" value="MANNOSE-P-DOLICHOL UTILIZATION DEFECT 1 LEC35 -RELATED"/>
    <property type="match status" value="1"/>
</dbReference>
<dbReference type="Gene3D" id="1.20.1280.290">
    <property type="match status" value="2"/>
</dbReference>
<dbReference type="PANTHER" id="PTHR12226:SF2">
    <property type="entry name" value="MANNOSE-P-DOLICHOL UTILIZATION DEFECT 1 PROTEIN"/>
    <property type="match status" value="1"/>
</dbReference>
<feature type="transmembrane region" description="Helical" evidence="8">
    <location>
        <begin position="222"/>
        <end position="243"/>
    </location>
</feature>
<evidence type="ECO:0000256" key="7">
    <source>
        <dbReference type="ARBA" id="ARBA00038475"/>
    </source>
</evidence>
<name>A0A8J2X2P6_9STRA</name>
<keyword evidence="3 8" id="KW-0812">Transmembrane</keyword>